<dbReference type="AlphaFoldDB" id="A0AB34GVM0"/>
<evidence type="ECO:0000313" key="2">
    <source>
        <dbReference type="EMBL" id="KAJ8782535.1"/>
    </source>
</evidence>
<evidence type="ECO:0000313" key="3">
    <source>
        <dbReference type="Proteomes" id="UP001159641"/>
    </source>
</evidence>
<sequence>MNGRGGAGARRRARAAPAPPPPRSAWPPGQGRSEGRVLAATWGGAAGAPIGRPVWPTGRSARADWSARAGGILRRRRRRRRRLLLREGTRGEARPERQTALSAAG</sequence>
<accession>A0AB34GVM0</accession>
<organism evidence="2 3">
    <name type="scientific">Eschrichtius robustus</name>
    <name type="common">California gray whale</name>
    <name type="synonym">Eschrichtius gibbosus</name>
    <dbReference type="NCBI Taxonomy" id="9764"/>
    <lineage>
        <taxon>Eukaryota</taxon>
        <taxon>Metazoa</taxon>
        <taxon>Chordata</taxon>
        <taxon>Craniata</taxon>
        <taxon>Vertebrata</taxon>
        <taxon>Euteleostomi</taxon>
        <taxon>Mammalia</taxon>
        <taxon>Eutheria</taxon>
        <taxon>Laurasiatheria</taxon>
        <taxon>Artiodactyla</taxon>
        <taxon>Whippomorpha</taxon>
        <taxon>Cetacea</taxon>
        <taxon>Mysticeti</taxon>
        <taxon>Eschrichtiidae</taxon>
        <taxon>Eschrichtius</taxon>
    </lineage>
</organism>
<feature type="region of interest" description="Disordered" evidence="1">
    <location>
        <begin position="1"/>
        <end position="70"/>
    </location>
</feature>
<proteinExistence type="predicted"/>
<feature type="region of interest" description="Disordered" evidence="1">
    <location>
        <begin position="85"/>
        <end position="105"/>
    </location>
</feature>
<gene>
    <name evidence="2" type="ORF">J1605_010059</name>
</gene>
<evidence type="ECO:0000256" key="1">
    <source>
        <dbReference type="SAM" id="MobiDB-lite"/>
    </source>
</evidence>
<comment type="caution">
    <text evidence="2">The sequence shown here is derived from an EMBL/GenBank/DDBJ whole genome shotgun (WGS) entry which is preliminary data.</text>
</comment>
<dbReference type="Proteomes" id="UP001159641">
    <property type="component" value="Unassembled WGS sequence"/>
</dbReference>
<reference evidence="2 3" key="1">
    <citation type="submission" date="2022-11" db="EMBL/GenBank/DDBJ databases">
        <title>Whole genome sequence of Eschrichtius robustus ER-17-0199.</title>
        <authorList>
            <person name="Bruniche-Olsen A."/>
            <person name="Black A.N."/>
            <person name="Fields C.J."/>
            <person name="Walden K."/>
            <person name="Dewoody J.A."/>
        </authorList>
    </citation>
    <scope>NUCLEOTIDE SEQUENCE [LARGE SCALE GENOMIC DNA]</scope>
    <source>
        <strain evidence="2">ER-17-0199</strain>
        <tissue evidence="2">Blubber</tissue>
    </source>
</reference>
<keyword evidence="3" id="KW-1185">Reference proteome</keyword>
<feature type="compositionally biased region" description="Basic and acidic residues" evidence="1">
    <location>
        <begin position="85"/>
        <end position="97"/>
    </location>
</feature>
<protein>
    <submittedName>
        <fullName evidence="2">Uncharacterized protein</fullName>
    </submittedName>
</protein>
<dbReference type="EMBL" id="JAIQCJ010002108">
    <property type="protein sequence ID" value="KAJ8782535.1"/>
    <property type="molecule type" value="Genomic_DNA"/>
</dbReference>
<name>A0AB34GVM0_ESCRO</name>